<reference evidence="1 4" key="2">
    <citation type="submission" date="2022-05" db="EMBL/GenBank/DDBJ databases">
        <title>Genome Sequencing of Bee-Associated Microbes.</title>
        <authorList>
            <person name="Dunlap C."/>
        </authorList>
    </citation>
    <scope>NUCLEOTIDE SEQUENCE [LARGE SCALE GENOMIC DNA]</scope>
    <source>
        <strain evidence="1 4">NRRL B-04010</strain>
    </source>
</reference>
<dbReference type="InterPro" id="IPR037208">
    <property type="entry name" value="Spo0E-like_sf"/>
</dbReference>
<dbReference type="AlphaFoldDB" id="A0AAP7A2A1"/>
<evidence type="ECO:0000313" key="4">
    <source>
        <dbReference type="Proteomes" id="UP001527181"/>
    </source>
</evidence>
<dbReference type="Pfam" id="PF09388">
    <property type="entry name" value="SpoOE-like"/>
    <property type="match status" value="1"/>
</dbReference>
<gene>
    <name evidence="2" type="ORF">HMI46_13325</name>
    <name evidence="1" type="ORF">M5X12_11305</name>
</gene>
<dbReference type="Proteomes" id="UP000552038">
    <property type="component" value="Unassembled WGS sequence"/>
</dbReference>
<name>A0AAP7A2A1_PAEAL</name>
<dbReference type="SUPFAM" id="SSF140500">
    <property type="entry name" value="BAS1536-like"/>
    <property type="match status" value="1"/>
</dbReference>
<dbReference type="RefSeq" id="WP_163974824.1">
    <property type="nucleotide sequence ID" value="NZ_JABFOR010000015.1"/>
</dbReference>
<dbReference type="GO" id="GO:0043937">
    <property type="term" value="P:regulation of sporulation"/>
    <property type="evidence" value="ECO:0007669"/>
    <property type="project" value="InterPro"/>
</dbReference>
<dbReference type="GO" id="GO:0046983">
    <property type="term" value="F:protein dimerization activity"/>
    <property type="evidence" value="ECO:0007669"/>
    <property type="project" value="InterPro"/>
</dbReference>
<sequence length="76" mass="9069">MIRRHLGTATLEPFYFVYDKSTCLIKKIEMTRQKMIKAANEKESFTDEAVVRLSQELDYYLLEYQKCKLRKQSKAV</sequence>
<dbReference type="Proteomes" id="UP001527181">
    <property type="component" value="Unassembled WGS sequence"/>
</dbReference>
<protein>
    <submittedName>
        <fullName evidence="2">Aspartyl-phosphate phosphatase Spo0E family protein</fullName>
    </submittedName>
</protein>
<organism evidence="2 3">
    <name type="scientific">Paenibacillus alvei</name>
    <name type="common">Bacillus alvei</name>
    <dbReference type="NCBI Taxonomy" id="44250"/>
    <lineage>
        <taxon>Bacteria</taxon>
        <taxon>Bacillati</taxon>
        <taxon>Bacillota</taxon>
        <taxon>Bacilli</taxon>
        <taxon>Bacillales</taxon>
        <taxon>Paenibacillaceae</taxon>
        <taxon>Paenibacillus</taxon>
    </lineage>
</organism>
<dbReference type="InterPro" id="IPR036638">
    <property type="entry name" value="HLH_DNA-bd_sf"/>
</dbReference>
<keyword evidence="4" id="KW-1185">Reference proteome</keyword>
<dbReference type="Gene3D" id="4.10.280.10">
    <property type="entry name" value="Helix-loop-helix DNA-binding domain"/>
    <property type="match status" value="1"/>
</dbReference>
<evidence type="ECO:0000313" key="3">
    <source>
        <dbReference type="Proteomes" id="UP000552038"/>
    </source>
</evidence>
<evidence type="ECO:0000313" key="1">
    <source>
        <dbReference type="EMBL" id="MCY9761161.1"/>
    </source>
</evidence>
<accession>A0AAP7A2A1</accession>
<proteinExistence type="predicted"/>
<dbReference type="EMBL" id="JAMDNP010000021">
    <property type="protein sequence ID" value="MCY9761161.1"/>
    <property type="molecule type" value="Genomic_DNA"/>
</dbReference>
<reference evidence="2 3" key="1">
    <citation type="submission" date="2020-05" db="EMBL/GenBank/DDBJ databases">
        <title>Whole genome sequencing and identification of novel metabolites from Paenibacillus alvei strain JR949.</title>
        <authorList>
            <person name="Rajendhran J."/>
            <person name="Sree Pranav P."/>
            <person name="Mahalakshmi B."/>
            <person name="Karthikeyan R."/>
        </authorList>
    </citation>
    <scope>NUCLEOTIDE SEQUENCE [LARGE SCALE GENOMIC DNA]</scope>
    <source>
        <strain evidence="2 3">JR949</strain>
    </source>
</reference>
<comment type="caution">
    <text evidence="2">The sequence shown here is derived from an EMBL/GenBank/DDBJ whole genome shotgun (WGS) entry which is preliminary data.</text>
</comment>
<dbReference type="EMBL" id="JABFOR010000015">
    <property type="protein sequence ID" value="NOJ71533.1"/>
    <property type="molecule type" value="Genomic_DNA"/>
</dbReference>
<evidence type="ECO:0000313" key="2">
    <source>
        <dbReference type="EMBL" id="NOJ71533.1"/>
    </source>
</evidence>
<dbReference type="InterPro" id="IPR018540">
    <property type="entry name" value="Spo0E-like"/>
</dbReference>